<dbReference type="InterPro" id="IPR011009">
    <property type="entry name" value="Kinase-like_dom_sf"/>
</dbReference>
<dbReference type="Pfam" id="PF01453">
    <property type="entry name" value="B_lectin"/>
    <property type="match status" value="1"/>
</dbReference>
<dbReference type="Pfam" id="PF00069">
    <property type="entry name" value="Pkinase"/>
    <property type="match status" value="1"/>
</dbReference>
<dbReference type="CDD" id="cd14066">
    <property type="entry name" value="STKc_IRAK"/>
    <property type="match status" value="1"/>
</dbReference>
<keyword evidence="19" id="KW-1185">Reference proteome</keyword>
<dbReference type="InterPro" id="IPR024171">
    <property type="entry name" value="SRK-like_kinase"/>
</dbReference>
<evidence type="ECO:0000256" key="2">
    <source>
        <dbReference type="ARBA" id="ARBA00022527"/>
    </source>
</evidence>
<feature type="domain" description="Bulb-type lectin" evidence="17">
    <location>
        <begin position="27"/>
        <end position="151"/>
    </location>
</feature>
<feature type="signal peptide" evidence="15">
    <location>
        <begin position="1"/>
        <end position="22"/>
    </location>
</feature>
<keyword evidence="12" id="KW-0325">Glycoprotein</keyword>
<evidence type="ECO:0000256" key="11">
    <source>
        <dbReference type="ARBA" id="ARBA00023157"/>
    </source>
</evidence>
<comment type="catalytic activity">
    <reaction evidence="13">
        <text>L-threonyl-[protein] + ATP = O-phospho-L-threonyl-[protein] + ADP + H(+)</text>
        <dbReference type="Rhea" id="RHEA:46608"/>
        <dbReference type="Rhea" id="RHEA-COMP:11060"/>
        <dbReference type="Rhea" id="RHEA-COMP:11605"/>
        <dbReference type="ChEBI" id="CHEBI:15378"/>
        <dbReference type="ChEBI" id="CHEBI:30013"/>
        <dbReference type="ChEBI" id="CHEBI:30616"/>
        <dbReference type="ChEBI" id="CHEBI:61977"/>
        <dbReference type="ChEBI" id="CHEBI:456216"/>
        <dbReference type="EC" id="2.7.11.1"/>
    </reaction>
</comment>
<dbReference type="CDD" id="cd01098">
    <property type="entry name" value="PAN_AP_plant"/>
    <property type="match status" value="1"/>
</dbReference>
<dbReference type="Gene3D" id="3.30.200.20">
    <property type="entry name" value="Phosphorylase Kinase, domain 1"/>
    <property type="match status" value="1"/>
</dbReference>
<dbReference type="SMART" id="SM00108">
    <property type="entry name" value="B_lectin"/>
    <property type="match status" value="1"/>
</dbReference>
<evidence type="ECO:0000256" key="4">
    <source>
        <dbReference type="ARBA" id="ARBA00022692"/>
    </source>
</evidence>
<keyword evidence="10 14" id="KW-0472">Membrane</keyword>
<name>A0ABR2SEC0_9ROSI</name>
<reference evidence="18 19" key="1">
    <citation type="journal article" date="2024" name="G3 (Bethesda)">
        <title>Genome assembly of Hibiscus sabdariffa L. provides insights into metabolisms of medicinal natural products.</title>
        <authorList>
            <person name="Kim T."/>
        </authorList>
    </citation>
    <scope>NUCLEOTIDE SEQUENCE [LARGE SCALE GENOMIC DNA]</scope>
    <source>
        <strain evidence="18">TK-2024</strain>
        <tissue evidence="18">Old leaves</tissue>
    </source>
</reference>
<keyword evidence="2 13" id="KW-0723">Serine/threonine-protein kinase</keyword>
<feature type="transmembrane region" description="Helical" evidence="14">
    <location>
        <begin position="462"/>
        <end position="485"/>
    </location>
</feature>
<dbReference type="InterPro" id="IPR000719">
    <property type="entry name" value="Prot_kinase_dom"/>
</dbReference>
<dbReference type="InterPro" id="IPR001480">
    <property type="entry name" value="Bulb-type_lectin_dom"/>
</dbReference>
<protein>
    <recommendedName>
        <fullName evidence="13">Receptor-like serine/threonine-protein kinase</fullName>
        <ecNumber evidence="13">2.7.11.1</ecNumber>
    </recommendedName>
</protein>
<gene>
    <name evidence="18" type="ORF">V6N11_003554</name>
</gene>
<comment type="caution">
    <text evidence="18">The sequence shown here is derived from an EMBL/GenBank/DDBJ whole genome shotgun (WGS) entry which is preliminary data.</text>
</comment>
<evidence type="ECO:0000256" key="10">
    <source>
        <dbReference type="ARBA" id="ARBA00023136"/>
    </source>
</evidence>
<evidence type="ECO:0000256" key="13">
    <source>
        <dbReference type="PIRNR" id="PIRNR000641"/>
    </source>
</evidence>
<organism evidence="18 19">
    <name type="scientific">Hibiscus sabdariffa</name>
    <name type="common">roselle</name>
    <dbReference type="NCBI Taxonomy" id="183260"/>
    <lineage>
        <taxon>Eukaryota</taxon>
        <taxon>Viridiplantae</taxon>
        <taxon>Streptophyta</taxon>
        <taxon>Embryophyta</taxon>
        <taxon>Tracheophyta</taxon>
        <taxon>Spermatophyta</taxon>
        <taxon>Magnoliopsida</taxon>
        <taxon>eudicotyledons</taxon>
        <taxon>Gunneridae</taxon>
        <taxon>Pentapetalae</taxon>
        <taxon>rosids</taxon>
        <taxon>malvids</taxon>
        <taxon>Malvales</taxon>
        <taxon>Malvaceae</taxon>
        <taxon>Malvoideae</taxon>
        <taxon>Hibiscus</taxon>
    </lineage>
</organism>
<dbReference type="InterPro" id="IPR036426">
    <property type="entry name" value="Bulb-type_lectin_dom_sf"/>
</dbReference>
<keyword evidence="7 13" id="KW-0418">Kinase</keyword>
<keyword evidence="6 13" id="KW-0547">Nucleotide-binding</keyword>
<evidence type="ECO:0000256" key="12">
    <source>
        <dbReference type="ARBA" id="ARBA00023180"/>
    </source>
</evidence>
<dbReference type="Pfam" id="PF00954">
    <property type="entry name" value="S_locus_glycop"/>
    <property type="match status" value="1"/>
</dbReference>
<dbReference type="EMBL" id="JBBPBN010000015">
    <property type="protein sequence ID" value="KAK9023333.1"/>
    <property type="molecule type" value="Genomic_DNA"/>
</dbReference>
<keyword evidence="5 15" id="KW-0732">Signal</keyword>
<comment type="catalytic activity">
    <reaction evidence="13">
        <text>L-seryl-[protein] + ATP = O-phospho-L-seryl-[protein] + ADP + H(+)</text>
        <dbReference type="Rhea" id="RHEA:17989"/>
        <dbReference type="Rhea" id="RHEA-COMP:9863"/>
        <dbReference type="Rhea" id="RHEA-COMP:11604"/>
        <dbReference type="ChEBI" id="CHEBI:15378"/>
        <dbReference type="ChEBI" id="CHEBI:29999"/>
        <dbReference type="ChEBI" id="CHEBI:30616"/>
        <dbReference type="ChEBI" id="CHEBI:83421"/>
        <dbReference type="ChEBI" id="CHEBI:456216"/>
        <dbReference type="EC" id="2.7.11.1"/>
    </reaction>
</comment>
<dbReference type="InterPro" id="IPR003609">
    <property type="entry name" value="Pan_app"/>
</dbReference>
<dbReference type="Proteomes" id="UP001396334">
    <property type="component" value="Unassembled WGS sequence"/>
</dbReference>
<dbReference type="PANTHER" id="PTHR47974:SF3">
    <property type="entry name" value="RECEPTOR-LIKE SERINE_THREONINE-PROTEIN KINASE"/>
    <property type="match status" value="1"/>
</dbReference>
<evidence type="ECO:0000259" key="16">
    <source>
        <dbReference type="PROSITE" id="PS50011"/>
    </source>
</evidence>
<evidence type="ECO:0000256" key="14">
    <source>
        <dbReference type="SAM" id="Phobius"/>
    </source>
</evidence>
<evidence type="ECO:0000313" key="18">
    <source>
        <dbReference type="EMBL" id="KAK9023333.1"/>
    </source>
</evidence>
<sequence>MDSLYFSLLALSLIAFLPLSSSTYRQMSGGSSLSVENSDDVLMSPNGTFSAGFYPVGNNAYAFAIWFSKPTCLVLQHCTVVWMANRSNPVNGRRSKLLLLQTGNLILTDAGQFNVWATGTASLSTVRLQLNETGNLVLSSSDGTTLWQSFDSPTDTLLPLQPLTRHASLVSQITKGNYSSGFYKFFFNDDNVLRLLYDGPEVSSIYWPDVWLLSWQVGRFSSTGRRNAQMDSLGSFNSSDSLGFRSTDYGADGIQRRLTIDYDGNLRLYSREEREKTWVVSWEALAQPCRIHGLCGENSMCSYSPSNGRKCSCLEGYKVRNQSDWSYGCVPEFDSSIIASRDFTFIRIRNAEFFGYDYGVSENKTLKECETECLQKVDCKGFQYKFIGSRGFYDCYPKALLRNGHRPPNFDGDVYIKLPKAYVTLKKKELSKKTMSLGCPPNTSINLERSYAVSQDNGILKFMMWFACALGVVEIISIFLVWLFLNRGRGDENVAKEGYFLAATGFKRMTFYELKVATKNFSQEIGRGGAGIVYKGMLTDGRVVAVKRLNEANQGEAEFLAEVNTIGKLNHMHLIDMLGFCAEKKHRLLVYEYMEHGSLAEKLESHQLDWQKRYDIALGSAKGLAYLHDECLEWILHCDVKPQNILLDSGYQPKVSDFGLSELRDRGKLSSYSFSKIRGTRGYMAPEWVFNRPITSKVDVYSYGIVTLELVTGKSPRKGIQSLEGGQVEEMDLVTWVKEKRKGSETKETWIEGIVDPTLEDKYDKKKMGILVEVALECVQEDRDARPTMTQVVERLLRPNQPLIRKY</sequence>
<dbReference type="PROSITE" id="PS00108">
    <property type="entry name" value="PROTEIN_KINASE_ST"/>
    <property type="match status" value="1"/>
</dbReference>
<comment type="subcellular location">
    <subcellularLocation>
        <location evidence="1">Membrane</location>
        <topology evidence="1">Single-pass membrane protein</topology>
    </subcellularLocation>
</comment>
<dbReference type="EC" id="2.7.11.1" evidence="13"/>
<evidence type="ECO:0000256" key="9">
    <source>
        <dbReference type="ARBA" id="ARBA00022989"/>
    </source>
</evidence>
<evidence type="ECO:0000256" key="7">
    <source>
        <dbReference type="ARBA" id="ARBA00022777"/>
    </source>
</evidence>
<dbReference type="PIRSF" id="PIRSF000641">
    <property type="entry name" value="SRK"/>
    <property type="match status" value="1"/>
</dbReference>
<dbReference type="Gene3D" id="1.10.510.10">
    <property type="entry name" value="Transferase(Phosphotransferase) domain 1"/>
    <property type="match status" value="1"/>
</dbReference>
<dbReference type="PANTHER" id="PTHR47974">
    <property type="entry name" value="OS07G0415500 PROTEIN"/>
    <property type="match status" value="1"/>
</dbReference>
<keyword evidence="3 13" id="KW-0808">Transferase</keyword>
<dbReference type="PROSITE" id="PS50927">
    <property type="entry name" value="BULB_LECTIN"/>
    <property type="match status" value="1"/>
</dbReference>
<dbReference type="CDD" id="cd00028">
    <property type="entry name" value="B_lectin"/>
    <property type="match status" value="1"/>
</dbReference>
<comment type="similarity">
    <text evidence="13">Belongs to the protein kinase superfamily. Ser/Thr protein kinase family.</text>
</comment>
<keyword evidence="9 14" id="KW-1133">Transmembrane helix</keyword>
<feature type="chain" id="PRO_5046853472" description="Receptor-like serine/threonine-protein kinase" evidence="15">
    <location>
        <begin position="23"/>
        <end position="807"/>
    </location>
</feature>
<evidence type="ECO:0000256" key="6">
    <source>
        <dbReference type="ARBA" id="ARBA00022741"/>
    </source>
</evidence>
<dbReference type="PROSITE" id="PS50011">
    <property type="entry name" value="PROTEIN_KINASE_DOM"/>
    <property type="match status" value="1"/>
</dbReference>
<evidence type="ECO:0000256" key="1">
    <source>
        <dbReference type="ARBA" id="ARBA00004167"/>
    </source>
</evidence>
<dbReference type="InterPro" id="IPR000858">
    <property type="entry name" value="S_locus_glycoprot_dom"/>
</dbReference>
<evidence type="ECO:0000256" key="3">
    <source>
        <dbReference type="ARBA" id="ARBA00022679"/>
    </source>
</evidence>
<dbReference type="SUPFAM" id="SSF56112">
    <property type="entry name" value="Protein kinase-like (PK-like)"/>
    <property type="match status" value="1"/>
</dbReference>
<dbReference type="Gene3D" id="2.90.10.10">
    <property type="entry name" value="Bulb-type lectin domain"/>
    <property type="match status" value="1"/>
</dbReference>
<keyword evidence="11" id="KW-1015">Disulfide bond</keyword>
<dbReference type="SMART" id="SM00220">
    <property type="entry name" value="S_TKc"/>
    <property type="match status" value="1"/>
</dbReference>
<accession>A0ABR2SEC0</accession>
<dbReference type="InterPro" id="IPR008271">
    <property type="entry name" value="Ser/Thr_kinase_AS"/>
</dbReference>
<evidence type="ECO:0000313" key="19">
    <source>
        <dbReference type="Proteomes" id="UP001396334"/>
    </source>
</evidence>
<keyword evidence="8 13" id="KW-0067">ATP-binding</keyword>
<proteinExistence type="inferred from homology"/>
<keyword evidence="4 14" id="KW-0812">Transmembrane</keyword>
<evidence type="ECO:0000259" key="17">
    <source>
        <dbReference type="PROSITE" id="PS50927"/>
    </source>
</evidence>
<dbReference type="SUPFAM" id="SSF51110">
    <property type="entry name" value="alpha-D-mannose-specific plant lectins"/>
    <property type="match status" value="1"/>
</dbReference>
<dbReference type="SMART" id="SM00473">
    <property type="entry name" value="PAN_AP"/>
    <property type="match status" value="1"/>
</dbReference>
<feature type="domain" description="Protein kinase" evidence="16">
    <location>
        <begin position="519"/>
        <end position="804"/>
    </location>
</feature>
<evidence type="ECO:0000256" key="8">
    <source>
        <dbReference type="ARBA" id="ARBA00022840"/>
    </source>
</evidence>
<evidence type="ECO:0000256" key="15">
    <source>
        <dbReference type="SAM" id="SignalP"/>
    </source>
</evidence>
<evidence type="ECO:0000256" key="5">
    <source>
        <dbReference type="ARBA" id="ARBA00022729"/>
    </source>
</evidence>